<keyword evidence="10" id="KW-0443">Lipid metabolism</keyword>
<keyword evidence="11" id="KW-0594">Phospholipid biosynthesis</keyword>
<gene>
    <name evidence="14" type="ORF">WMO24_06320</name>
</gene>
<evidence type="ECO:0000256" key="2">
    <source>
        <dbReference type="ARBA" id="ARBA00005983"/>
    </source>
</evidence>
<accession>A0ABV1GDX6</accession>
<keyword evidence="6" id="KW-0547">Nucleotide-binding</keyword>
<evidence type="ECO:0000256" key="10">
    <source>
        <dbReference type="ARBA" id="ARBA00023098"/>
    </source>
</evidence>
<evidence type="ECO:0000256" key="1">
    <source>
        <dbReference type="ARBA" id="ARBA00001946"/>
    </source>
</evidence>
<dbReference type="Pfam" id="PF19279">
    <property type="entry name" value="YegS_C"/>
    <property type="match status" value="1"/>
</dbReference>
<dbReference type="InterPro" id="IPR045540">
    <property type="entry name" value="YegS/DAGK_C"/>
</dbReference>
<keyword evidence="12" id="KW-1208">Phospholipid metabolism</keyword>
<dbReference type="RefSeq" id="WP_349215478.1">
    <property type="nucleotide sequence ID" value="NZ_JBBMFA010000080.1"/>
</dbReference>
<evidence type="ECO:0000256" key="7">
    <source>
        <dbReference type="ARBA" id="ARBA00022777"/>
    </source>
</evidence>
<reference evidence="14 15" key="1">
    <citation type="submission" date="2024-03" db="EMBL/GenBank/DDBJ databases">
        <title>Human intestinal bacterial collection.</title>
        <authorList>
            <person name="Pauvert C."/>
            <person name="Hitch T.C.A."/>
            <person name="Clavel T."/>
        </authorList>
    </citation>
    <scope>NUCLEOTIDE SEQUENCE [LARGE SCALE GENOMIC DNA]</scope>
    <source>
        <strain evidence="14 15">CLA-JM-H11</strain>
    </source>
</reference>
<dbReference type="Gene3D" id="3.40.50.10330">
    <property type="entry name" value="Probable inorganic polyphosphate/atp-NAD kinase, domain 1"/>
    <property type="match status" value="1"/>
</dbReference>
<dbReference type="PROSITE" id="PS50146">
    <property type="entry name" value="DAGK"/>
    <property type="match status" value="1"/>
</dbReference>
<keyword evidence="7 14" id="KW-0418">Kinase</keyword>
<evidence type="ECO:0000256" key="12">
    <source>
        <dbReference type="ARBA" id="ARBA00023264"/>
    </source>
</evidence>
<evidence type="ECO:0000256" key="5">
    <source>
        <dbReference type="ARBA" id="ARBA00022723"/>
    </source>
</evidence>
<dbReference type="InterPro" id="IPR016064">
    <property type="entry name" value="NAD/diacylglycerol_kinase_sf"/>
</dbReference>
<dbReference type="PANTHER" id="PTHR12358">
    <property type="entry name" value="SPHINGOSINE KINASE"/>
    <property type="match status" value="1"/>
</dbReference>
<feature type="domain" description="DAGKc" evidence="13">
    <location>
        <begin position="1"/>
        <end position="130"/>
    </location>
</feature>
<dbReference type="PANTHER" id="PTHR12358:SF106">
    <property type="entry name" value="LIPID KINASE YEGS"/>
    <property type="match status" value="1"/>
</dbReference>
<evidence type="ECO:0000256" key="6">
    <source>
        <dbReference type="ARBA" id="ARBA00022741"/>
    </source>
</evidence>
<dbReference type="Gene3D" id="2.60.200.40">
    <property type="match status" value="1"/>
</dbReference>
<keyword evidence="3" id="KW-0444">Lipid biosynthesis</keyword>
<dbReference type="Proteomes" id="UP001477672">
    <property type="component" value="Unassembled WGS sequence"/>
</dbReference>
<comment type="similarity">
    <text evidence="2">Belongs to the diacylglycerol/lipid kinase family.</text>
</comment>
<organism evidence="14 15">
    <name type="scientific">Ruthenibacterium intestinale</name>
    <dbReference type="NCBI Taxonomy" id="3133163"/>
    <lineage>
        <taxon>Bacteria</taxon>
        <taxon>Bacillati</taxon>
        <taxon>Bacillota</taxon>
        <taxon>Clostridia</taxon>
        <taxon>Eubacteriales</taxon>
        <taxon>Oscillospiraceae</taxon>
        <taxon>Ruthenibacterium</taxon>
    </lineage>
</organism>
<keyword evidence="8" id="KW-0067">ATP-binding</keyword>
<evidence type="ECO:0000256" key="9">
    <source>
        <dbReference type="ARBA" id="ARBA00022842"/>
    </source>
</evidence>
<dbReference type="Pfam" id="PF00781">
    <property type="entry name" value="DAGK_cat"/>
    <property type="match status" value="1"/>
</dbReference>
<evidence type="ECO:0000256" key="11">
    <source>
        <dbReference type="ARBA" id="ARBA00023209"/>
    </source>
</evidence>
<dbReference type="InterPro" id="IPR001206">
    <property type="entry name" value="Diacylglycerol_kinase_cat_dom"/>
</dbReference>
<evidence type="ECO:0000313" key="15">
    <source>
        <dbReference type="Proteomes" id="UP001477672"/>
    </source>
</evidence>
<name>A0ABV1GDX6_9FIRM</name>
<dbReference type="SUPFAM" id="SSF111331">
    <property type="entry name" value="NAD kinase/diacylglycerol kinase-like"/>
    <property type="match status" value="1"/>
</dbReference>
<dbReference type="InterPro" id="IPR050187">
    <property type="entry name" value="Lipid_Phosphate_FormReg"/>
</dbReference>
<evidence type="ECO:0000256" key="3">
    <source>
        <dbReference type="ARBA" id="ARBA00022516"/>
    </source>
</evidence>
<dbReference type="NCBIfam" id="TIGR00147">
    <property type="entry name" value="YegS/Rv2252/BmrU family lipid kinase"/>
    <property type="match status" value="1"/>
</dbReference>
<dbReference type="InterPro" id="IPR005218">
    <property type="entry name" value="Diacylglycerol/lipid_kinase"/>
</dbReference>
<keyword evidence="15" id="KW-1185">Reference proteome</keyword>
<evidence type="ECO:0000256" key="8">
    <source>
        <dbReference type="ARBA" id="ARBA00022840"/>
    </source>
</evidence>
<dbReference type="GO" id="GO:0016301">
    <property type="term" value="F:kinase activity"/>
    <property type="evidence" value="ECO:0007669"/>
    <property type="project" value="UniProtKB-KW"/>
</dbReference>
<comment type="cofactor">
    <cofactor evidence="1">
        <name>Mg(2+)</name>
        <dbReference type="ChEBI" id="CHEBI:18420"/>
    </cofactor>
</comment>
<comment type="caution">
    <text evidence="14">The sequence shown here is derived from an EMBL/GenBank/DDBJ whole genome shotgun (WGS) entry which is preliminary data.</text>
</comment>
<dbReference type="EMBL" id="JBBMFA010000080">
    <property type="protein sequence ID" value="MEQ2520040.1"/>
    <property type="molecule type" value="Genomic_DNA"/>
</dbReference>
<dbReference type="InterPro" id="IPR017438">
    <property type="entry name" value="ATP-NAD_kinase_N"/>
</dbReference>
<keyword evidence="9" id="KW-0460">Magnesium</keyword>
<protein>
    <submittedName>
        <fullName evidence="14">YegS/Rv2252/BmrU family lipid kinase</fullName>
    </submittedName>
</protein>
<proteinExistence type="inferred from homology"/>
<evidence type="ECO:0000259" key="13">
    <source>
        <dbReference type="PROSITE" id="PS50146"/>
    </source>
</evidence>
<keyword evidence="5" id="KW-0479">Metal-binding</keyword>
<evidence type="ECO:0000256" key="4">
    <source>
        <dbReference type="ARBA" id="ARBA00022679"/>
    </source>
</evidence>
<keyword evidence="4" id="KW-0808">Transferase</keyword>
<evidence type="ECO:0000313" key="14">
    <source>
        <dbReference type="EMBL" id="MEQ2520040.1"/>
    </source>
</evidence>
<dbReference type="SMART" id="SM00046">
    <property type="entry name" value="DAGKc"/>
    <property type="match status" value="1"/>
</dbReference>
<sequence>MKRLLMLMNPYAGTQQGKQYLADILALFFERGYEPLTFVSHKPGDSTRLAQTYGSQVDLVVCAGGDGTLNEVLTGLITAGCQTPVGYIPCGSTNDFASSLHLSRDILEAARDIMDGRVQLLDAGKFGDRYFSYIASFGAFTRVSYATPQHMKNLLGHFAYILEGIRDIGDLKPRHIRVESAETSLEGDYLFGAVCNSTSVGGLLKLDPNVVDLSDGQFEVILLKQPANLLELNDCLWKLNQQRYDTPMVEFFRTNRVMFHTPGAPDWTLDGEYAPGMEQVEIVNMHHAFRLIVND</sequence>